<protein>
    <submittedName>
        <fullName evidence="2">Uncharacterized protein</fullName>
    </submittedName>
</protein>
<evidence type="ECO:0000256" key="1">
    <source>
        <dbReference type="SAM" id="Coils"/>
    </source>
</evidence>
<evidence type="ECO:0000313" key="3">
    <source>
        <dbReference type="Proteomes" id="UP000001307"/>
    </source>
</evidence>
<proteinExistence type="predicted"/>
<feature type="coiled-coil region" evidence="1">
    <location>
        <begin position="39"/>
        <end position="73"/>
    </location>
</feature>
<dbReference type="Proteomes" id="UP000001307">
    <property type="component" value="Unassembled WGS sequence"/>
</dbReference>
<name>E4XY90_OIKDI</name>
<keyword evidence="3" id="KW-1185">Reference proteome</keyword>
<keyword evidence="1" id="KW-0175">Coiled coil</keyword>
<accession>E4XY90</accession>
<dbReference type="AlphaFoldDB" id="E4XY90"/>
<feature type="coiled-coil region" evidence="1">
    <location>
        <begin position="99"/>
        <end position="126"/>
    </location>
</feature>
<dbReference type="InParanoid" id="E4XY90"/>
<organism evidence="2">
    <name type="scientific">Oikopleura dioica</name>
    <name type="common">Tunicate</name>
    <dbReference type="NCBI Taxonomy" id="34765"/>
    <lineage>
        <taxon>Eukaryota</taxon>
        <taxon>Metazoa</taxon>
        <taxon>Chordata</taxon>
        <taxon>Tunicata</taxon>
        <taxon>Appendicularia</taxon>
        <taxon>Copelata</taxon>
        <taxon>Oikopleuridae</taxon>
        <taxon>Oikopleura</taxon>
    </lineage>
</organism>
<reference evidence="2" key="1">
    <citation type="journal article" date="2010" name="Science">
        <title>Plasticity of animal genome architecture unmasked by rapid evolution of a pelagic tunicate.</title>
        <authorList>
            <person name="Denoeud F."/>
            <person name="Henriet S."/>
            <person name="Mungpakdee S."/>
            <person name="Aury J.M."/>
            <person name="Da Silva C."/>
            <person name="Brinkmann H."/>
            <person name="Mikhaleva J."/>
            <person name="Olsen L.C."/>
            <person name="Jubin C."/>
            <person name="Canestro C."/>
            <person name="Bouquet J.M."/>
            <person name="Danks G."/>
            <person name="Poulain J."/>
            <person name="Campsteijn C."/>
            <person name="Adamski M."/>
            <person name="Cross I."/>
            <person name="Yadetie F."/>
            <person name="Muffato M."/>
            <person name="Louis A."/>
            <person name="Butcher S."/>
            <person name="Tsagkogeorga G."/>
            <person name="Konrad A."/>
            <person name="Singh S."/>
            <person name="Jensen M.F."/>
            <person name="Cong E.H."/>
            <person name="Eikeseth-Otteraa H."/>
            <person name="Noel B."/>
            <person name="Anthouard V."/>
            <person name="Porcel B.M."/>
            <person name="Kachouri-Lafond R."/>
            <person name="Nishino A."/>
            <person name="Ugolini M."/>
            <person name="Chourrout P."/>
            <person name="Nishida H."/>
            <person name="Aasland R."/>
            <person name="Huzurbazar S."/>
            <person name="Westhof E."/>
            <person name="Delsuc F."/>
            <person name="Lehrach H."/>
            <person name="Reinhardt R."/>
            <person name="Weissenbach J."/>
            <person name="Roy S.W."/>
            <person name="Artiguenave F."/>
            <person name="Postlethwait J.H."/>
            <person name="Manak J.R."/>
            <person name="Thompson E.M."/>
            <person name="Jaillon O."/>
            <person name="Du Pasquier L."/>
            <person name="Boudinot P."/>
            <person name="Liberles D.A."/>
            <person name="Volff J.N."/>
            <person name="Philippe H."/>
            <person name="Lenhard B."/>
            <person name="Roest Crollius H."/>
            <person name="Wincker P."/>
            <person name="Chourrout D."/>
        </authorList>
    </citation>
    <scope>NUCLEOTIDE SEQUENCE [LARGE SCALE GENOMIC DNA]</scope>
</reference>
<feature type="coiled-coil region" evidence="1">
    <location>
        <begin position="179"/>
        <end position="206"/>
    </location>
</feature>
<dbReference type="EMBL" id="FN653313">
    <property type="protein sequence ID" value="CBY14618.1"/>
    <property type="molecule type" value="Genomic_DNA"/>
</dbReference>
<gene>
    <name evidence="2" type="ORF">GSOID_T00007654001</name>
</gene>
<dbReference type="OrthoDB" id="10390043at2759"/>
<sequence length="233" mass="27030">MLMIRRVAHFIQQLDDQSGQTHALISVTEEKIKALSKAADKSEKLGAELTSRAANLEKEISEARAKELGIEDRMEEIAGYLRQERSTRTIDNRRLLDFQLDEEKKNRELKMELERAEQRTVHYEEIRVRIGLMEKQLANIVARGDSAEERGNVNQELLEEQIALQKQRELESIEHNSNEDNLLEEVRQKRELVQAAEDRFDFAEKKRLELDAIAKALTEQLLQAKKQAQLLSN</sequence>
<evidence type="ECO:0000313" key="2">
    <source>
        <dbReference type="EMBL" id="CBY14618.1"/>
    </source>
</evidence>